<keyword evidence="1" id="KW-0001">2Fe-2S</keyword>
<evidence type="ECO:0000256" key="1">
    <source>
        <dbReference type="ARBA" id="ARBA00022714"/>
    </source>
</evidence>
<evidence type="ECO:0000256" key="2">
    <source>
        <dbReference type="ARBA" id="ARBA00022723"/>
    </source>
</evidence>
<protein>
    <submittedName>
        <fullName evidence="6">Rieske (2Fe-2S) protein</fullName>
    </submittedName>
</protein>
<dbReference type="OrthoDB" id="9794779at2"/>
<dbReference type="GO" id="GO:0051537">
    <property type="term" value="F:2 iron, 2 sulfur cluster binding"/>
    <property type="evidence" value="ECO:0007669"/>
    <property type="project" value="UniProtKB-KW"/>
</dbReference>
<keyword evidence="4" id="KW-0411">Iron-sulfur</keyword>
<dbReference type="KEGG" id="rfr:Rfer_1723"/>
<dbReference type="Proteomes" id="UP000008332">
    <property type="component" value="Chromosome"/>
</dbReference>
<accession>Q21XQ1</accession>
<dbReference type="PROSITE" id="PS51296">
    <property type="entry name" value="RIESKE"/>
    <property type="match status" value="1"/>
</dbReference>
<proteinExistence type="predicted"/>
<gene>
    <name evidence="6" type="ordered locus">Rfer_1723</name>
</gene>
<dbReference type="eggNOG" id="COG2146">
    <property type="taxonomic scope" value="Bacteria"/>
</dbReference>
<dbReference type="AlphaFoldDB" id="Q21XQ1"/>
<dbReference type="InterPro" id="IPR017941">
    <property type="entry name" value="Rieske_2Fe-2S"/>
</dbReference>
<dbReference type="HOGENOM" id="CLU_055690_4_2_4"/>
<dbReference type="RefSeq" id="WP_011464020.1">
    <property type="nucleotide sequence ID" value="NC_007908.1"/>
</dbReference>
<evidence type="ECO:0000256" key="3">
    <source>
        <dbReference type="ARBA" id="ARBA00023004"/>
    </source>
</evidence>
<evidence type="ECO:0000256" key="4">
    <source>
        <dbReference type="ARBA" id="ARBA00023014"/>
    </source>
</evidence>
<dbReference type="GO" id="GO:0046872">
    <property type="term" value="F:metal ion binding"/>
    <property type="evidence" value="ECO:0007669"/>
    <property type="project" value="UniProtKB-KW"/>
</dbReference>
<dbReference type="PANTHER" id="PTHR40261">
    <property type="match status" value="1"/>
</dbReference>
<evidence type="ECO:0000313" key="7">
    <source>
        <dbReference type="Proteomes" id="UP000008332"/>
    </source>
</evidence>
<keyword evidence="2" id="KW-0479">Metal-binding</keyword>
<evidence type="ECO:0000259" key="5">
    <source>
        <dbReference type="PROSITE" id="PS51296"/>
    </source>
</evidence>
<sequence length="121" mass="13457">MEQLIPLCPSADLLNSGEGVPFEVIYCGRSGRGFAIRYQGQVYAYLNQCSHVPMEMDYQPNHFFDSTGHWLMCSTHGAIYAPQTGHCRMGPCRGGLIKIGTSELDGVVHWHTAPNLKPLEF</sequence>
<dbReference type="EMBL" id="CP000267">
    <property type="protein sequence ID" value="ABD69452.1"/>
    <property type="molecule type" value="Genomic_DNA"/>
</dbReference>
<dbReference type="Pfam" id="PF00355">
    <property type="entry name" value="Rieske"/>
    <property type="match status" value="1"/>
</dbReference>
<dbReference type="STRING" id="338969.Rfer_1723"/>
<dbReference type="SUPFAM" id="SSF50022">
    <property type="entry name" value="ISP domain"/>
    <property type="match status" value="1"/>
</dbReference>
<dbReference type="PANTHER" id="PTHR40261:SF1">
    <property type="entry name" value="RIESKE DOMAIN-CONTAINING PROTEIN"/>
    <property type="match status" value="1"/>
</dbReference>
<evidence type="ECO:0000313" key="6">
    <source>
        <dbReference type="EMBL" id="ABD69452.1"/>
    </source>
</evidence>
<name>Q21XQ1_ALBFT</name>
<dbReference type="InterPro" id="IPR036922">
    <property type="entry name" value="Rieske_2Fe-2S_sf"/>
</dbReference>
<feature type="domain" description="Rieske" evidence="5">
    <location>
        <begin position="5"/>
        <end position="110"/>
    </location>
</feature>
<dbReference type="Gene3D" id="2.102.10.10">
    <property type="entry name" value="Rieske [2Fe-2S] iron-sulphur domain"/>
    <property type="match status" value="1"/>
</dbReference>
<reference evidence="7" key="1">
    <citation type="submission" date="2006-02" db="EMBL/GenBank/DDBJ databases">
        <title>Complete sequence of chromosome of Rhodoferax ferrireducens DSM 15236.</title>
        <authorList>
            <person name="Copeland A."/>
            <person name="Lucas S."/>
            <person name="Lapidus A."/>
            <person name="Barry K."/>
            <person name="Detter J.C."/>
            <person name="Glavina del Rio T."/>
            <person name="Hammon N."/>
            <person name="Israni S."/>
            <person name="Pitluck S."/>
            <person name="Brettin T."/>
            <person name="Bruce D."/>
            <person name="Han C."/>
            <person name="Tapia R."/>
            <person name="Gilna P."/>
            <person name="Kiss H."/>
            <person name="Schmutz J."/>
            <person name="Larimer F."/>
            <person name="Land M."/>
            <person name="Kyrpides N."/>
            <person name="Ivanova N."/>
            <person name="Richardson P."/>
        </authorList>
    </citation>
    <scope>NUCLEOTIDE SEQUENCE [LARGE SCALE GENOMIC DNA]</scope>
    <source>
        <strain evidence="7">ATCC BAA-621 / DSM 15236 / T118</strain>
    </source>
</reference>
<keyword evidence="7" id="KW-1185">Reference proteome</keyword>
<keyword evidence="3" id="KW-0408">Iron</keyword>
<organism evidence="6 7">
    <name type="scientific">Albidiferax ferrireducens (strain ATCC BAA-621 / DSM 15236 / T118)</name>
    <name type="common">Rhodoferax ferrireducens</name>
    <dbReference type="NCBI Taxonomy" id="338969"/>
    <lineage>
        <taxon>Bacteria</taxon>
        <taxon>Pseudomonadati</taxon>
        <taxon>Pseudomonadota</taxon>
        <taxon>Betaproteobacteria</taxon>
        <taxon>Burkholderiales</taxon>
        <taxon>Comamonadaceae</taxon>
        <taxon>Rhodoferax</taxon>
    </lineage>
</organism>